<name>F5IT19_9BACT</name>
<protein>
    <submittedName>
        <fullName evidence="1">Uncharacterized protein</fullName>
    </submittedName>
</protein>
<evidence type="ECO:0000313" key="1">
    <source>
        <dbReference type="EMBL" id="EGK00199.1"/>
    </source>
</evidence>
<dbReference type="AlphaFoldDB" id="F5IT19"/>
<proteinExistence type="predicted"/>
<sequence>MEKMCKKCQLCQVLVNNLYEAAQIELPTCIILNRANASKFIKLFSTSCRAYCIRPHNKISQLGVLHTLVSTKKH</sequence>
<dbReference type="Proteomes" id="UP000004913">
    <property type="component" value="Unassembled WGS sequence"/>
</dbReference>
<dbReference type="STRING" id="742766.HMPREF9455_00236"/>
<gene>
    <name evidence="1" type="ORF">HMPREF9455_00236</name>
</gene>
<comment type="caution">
    <text evidence="1">The sequence shown here is derived from an EMBL/GenBank/DDBJ whole genome shotgun (WGS) entry which is preliminary data.</text>
</comment>
<evidence type="ECO:0000313" key="2">
    <source>
        <dbReference type="Proteomes" id="UP000004913"/>
    </source>
</evidence>
<reference evidence="1 2" key="1">
    <citation type="submission" date="2011-04" db="EMBL/GenBank/DDBJ databases">
        <title>The Genome Sequence of Dysgonomonas gadei ATCC BAA-286.</title>
        <authorList>
            <consortium name="The Broad Institute Genome Sequencing Platform"/>
            <person name="Earl A."/>
            <person name="Ward D."/>
            <person name="Feldgarden M."/>
            <person name="Gevers D."/>
            <person name="Pudlo N."/>
            <person name="Martens E."/>
            <person name="Allen-Vercoe E."/>
            <person name="Young S.K."/>
            <person name="Zeng Q."/>
            <person name="Gargeya S."/>
            <person name="Fitzgerald M."/>
            <person name="Haas B."/>
            <person name="Abouelleil A."/>
            <person name="Alvarado L."/>
            <person name="Arachchi H.M."/>
            <person name="Berlin A."/>
            <person name="Brown A."/>
            <person name="Chapman S.B."/>
            <person name="Chen Z."/>
            <person name="Dunbar C."/>
            <person name="Freedman E."/>
            <person name="Gearin G."/>
            <person name="Gellesch M."/>
            <person name="Goldberg J."/>
            <person name="Griggs A."/>
            <person name="Gujja S."/>
            <person name="Heiman D."/>
            <person name="Howarth C."/>
            <person name="Larson L."/>
            <person name="Lui A."/>
            <person name="MacDonald P.J.P."/>
            <person name="Mehta T."/>
            <person name="Montmayeur A."/>
            <person name="Murphy C."/>
            <person name="Neiman D."/>
            <person name="Pearson M."/>
            <person name="Priest M."/>
            <person name="Roberts A."/>
            <person name="Saif S."/>
            <person name="Shea T."/>
            <person name="Shenoy N."/>
            <person name="Sisk P."/>
            <person name="Stolte C."/>
            <person name="Sykes S."/>
            <person name="Yandava C."/>
            <person name="Wortman J."/>
            <person name="Nusbaum C."/>
            <person name="Birren B."/>
        </authorList>
    </citation>
    <scope>NUCLEOTIDE SEQUENCE [LARGE SCALE GENOMIC DNA]</scope>
    <source>
        <strain evidence="1 2">ATCC BAA-286</strain>
    </source>
</reference>
<organism evidence="1 2">
    <name type="scientific">Dysgonomonas gadei ATCC BAA-286</name>
    <dbReference type="NCBI Taxonomy" id="742766"/>
    <lineage>
        <taxon>Bacteria</taxon>
        <taxon>Pseudomonadati</taxon>
        <taxon>Bacteroidota</taxon>
        <taxon>Bacteroidia</taxon>
        <taxon>Bacteroidales</taxon>
        <taxon>Dysgonomonadaceae</taxon>
        <taxon>Dysgonomonas</taxon>
    </lineage>
</organism>
<dbReference type="EMBL" id="ADLV01000004">
    <property type="protein sequence ID" value="EGK00199.1"/>
    <property type="molecule type" value="Genomic_DNA"/>
</dbReference>
<accession>F5IT19</accession>
<dbReference type="HOGENOM" id="CLU_2681862_0_0_10"/>
<keyword evidence="2" id="KW-1185">Reference proteome</keyword>